<dbReference type="AlphaFoldDB" id="A0A9P4QML6"/>
<evidence type="ECO:0000313" key="2">
    <source>
        <dbReference type="EMBL" id="KAF2729294.1"/>
    </source>
</evidence>
<proteinExistence type="predicted"/>
<keyword evidence="3" id="KW-1185">Reference proteome</keyword>
<name>A0A9P4QML6_9PLEO</name>
<dbReference type="Proteomes" id="UP000799444">
    <property type="component" value="Unassembled WGS sequence"/>
</dbReference>
<evidence type="ECO:0000313" key="3">
    <source>
        <dbReference type="Proteomes" id="UP000799444"/>
    </source>
</evidence>
<feature type="region of interest" description="Disordered" evidence="1">
    <location>
        <begin position="1"/>
        <end position="33"/>
    </location>
</feature>
<sequence>MSLAMDSDSEPDIGPPIPETRSAQRRRLRGERVRHRRRPHHYAHFGEHWFCFLCRCADPSSHGDAVIEENPDVVLGLHDILDAARSNHIDAQTKRRFLYILAPQYSREEEWDWIRRQDWITQNARMVGCTMVVDTSHGPVMLEGGESESLLAEPSSDGDYTVVIDVSERDLLHLQQRIDGLAQRYDVLHEALSSMESDVGFPEDSSMTDDDS</sequence>
<protein>
    <submittedName>
        <fullName evidence="2">Uncharacterized protein</fullName>
    </submittedName>
</protein>
<accession>A0A9P4QML6</accession>
<dbReference type="EMBL" id="ML996250">
    <property type="protein sequence ID" value="KAF2729294.1"/>
    <property type="molecule type" value="Genomic_DNA"/>
</dbReference>
<evidence type="ECO:0000256" key="1">
    <source>
        <dbReference type="SAM" id="MobiDB-lite"/>
    </source>
</evidence>
<reference evidence="2" key="1">
    <citation type="journal article" date="2020" name="Stud. Mycol.">
        <title>101 Dothideomycetes genomes: a test case for predicting lifestyles and emergence of pathogens.</title>
        <authorList>
            <person name="Haridas S."/>
            <person name="Albert R."/>
            <person name="Binder M."/>
            <person name="Bloem J."/>
            <person name="Labutti K."/>
            <person name="Salamov A."/>
            <person name="Andreopoulos B."/>
            <person name="Baker S."/>
            <person name="Barry K."/>
            <person name="Bills G."/>
            <person name="Bluhm B."/>
            <person name="Cannon C."/>
            <person name="Castanera R."/>
            <person name="Culley D."/>
            <person name="Daum C."/>
            <person name="Ezra D."/>
            <person name="Gonzalez J."/>
            <person name="Henrissat B."/>
            <person name="Kuo A."/>
            <person name="Liang C."/>
            <person name="Lipzen A."/>
            <person name="Lutzoni F."/>
            <person name="Magnuson J."/>
            <person name="Mondo S."/>
            <person name="Nolan M."/>
            <person name="Ohm R."/>
            <person name="Pangilinan J."/>
            <person name="Park H.-J."/>
            <person name="Ramirez L."/>
            <person name="Alfaro M."/>
            <person name="Sun H."/>
            <person name="Tritt A."/>
            <person name="Yoshinaga Y."/>
            <person name="Zwiers L.-H."/>
            <person name="Turgeon B."/>
            <person name="Goodwin S."/>
            <person name="Spatafora J."/>
            <person name="Crous P."/>
            <person name="Grigoriev I."/>
        </authorList>
    </citation>
    <scope>NUCLEOTIDE SEQUENCE</scope>
    <source>
        <strain evidence="2">CBS 125425</strain>
    </source>
</reference>
<comment type="caution">
    <text evidence="2">The sequence shown here is derived from an EMBL/GenBank/DDBJ whole genome shotgun (WGS) entry which is preliminary data.</text>
</comment>
<feature type="compositionally biased region" description="Basic residues" evidence="1">
    <location>
        <begin position="23"/>
        <end position="33"/>
    </location>
</feature>
<gene>
    <name evidence="2" type="ORF">EJ04DRAFT_568797</name>
</gene>
<organism evidence="2 3">
    <name type="scientific">Polyplosphaeria fusca</name>
    <dbReference type="NCBI Taxonomy" id="682080"/>
    <lineage>
        <taxon>Eukaryota</taxon>
        <taxon>Fungi</taxon>
        <taxon>Dikarya</taxon>
        <taxon>Ascomycota</taxon>
        <taxon>Pezizomycotina</taxon>
        <taxon>Dothideomycetes</taxon>
        <taxon>Pleosporomycetidae</taxon>
        <taxon>Pleosporales</taxon>
        <taxon>Tetraplosphaeriaceae</taxon>
        <taxon>Polyplosphaeria</taxon>
    </lineage>
</organism>